<dbReference type="EMBL" id="ABCS01000050">
    <property type="protein sequence ID" value="EDM77204.1"/>
    <property type="molecule type" value="Genomic_DNA"/>
</dbReference>
<keyword evidence="3" id="KW-1185">Reference proteome</keyword>
<name>A6GAA2_9BACT</name>
<accession>A6GAA2</accession>
<dbReference type="Proteomes" id="UP000005801">
    <property type="component" value="Unassembled WGS sequence"/>
</dbReference>
<sequence>MTARTLTIAALATLVVSPALSGCTAWMRDADFYAEELEALVETRTASVELCYDRYLEAEAEDAKGEVVVEFEVAEKTGALEKVSVVSADAPAPSGLAECVTAELDGLALDPPDANRAQATFTWNFAPGSRKKQAADPFGATKKGVLDCYSRHLAEVDREAQGTLTIDYAMNPETGTVSTIEVVADHTTAPEAVVQCATEALMASAIPADKVEERNAQGRRTFTLRFEPYQAPAPADG</sequence>
<evidence type="ECO:0000313" key="3">
    <source>
        <dbReference type="Proteomes" id="UP000005801"/>
    </source>
</evidence>
<feature type="chain" id="PRO_5002697232" description="TonB C-terminal domain-containing protein" evidence="1">
    <location>
        <begin position="22"/>
        <end position="237"/>
    </location>
</feature>
<feature type="signal peptide" evidence="1">
    <location>
        <begin position="1"/>
        <end position="21"/>
    </location>
</feature>
<comment type="caution">
    <text evidence="2">The sequence shown here is derived from an EMBL/GenBank/DDBJ whole genome shotgun (WGS) entry which is preliminary data.</text>
</comment>
<organism evidence="2 3">
    <name type="scientific">Plesiocystis pacifica SIR-1</name>
    <dbReference type="NCBI Taxonomy" id="391625"/>
    <lineage>
        <taxon>Bacteria</taxon>
        <taxon>Pseudomonadati</taxon>
        <taxon>Myxococcota</taxon>
        <taxon>Polyangia</taxon>
        <taxon>Nannocystales</taxon>
        <taxon>Nannocystaceae</taxon>
        <taxon>Plesiocystis</taxon>
    </lineage>
</organism>
<dbReference type="AlphaFoldDB" id="A6GAA2"/>
<evidence type="ECO:0000313" key="2">
    <source>
        <dbReference type="EMBL" id="EDM77204.1"/>
    </source>
</evidence>
<protein>
    <recommendedName>
        <fullName evidence="4">TonB C-terminal domain-containing protein</fullName>
    </recommendedName>
</protein>
<reference evidence="2 3" key="1">
    <citation type="submission" date="2007-06" db="EMBL/GenBank/DDBJ databases">
        <authorList>
            <person name="Shimkets L."/>
            <person name="Ferriera S."/>
            <person name="Johnson J."/>
            <person name="Kravitz S."/>
            <person name="Beeson K."/>
            <person name="Sutton G."/>
            <person name="Rogers Y.-H."/>
            <person name="Friedman R."/>
            <person name="Frazier M."/>
            <person name="Venter J.C."/>
        </authorList>
    </citation>
    <scope>NUCLEOTIDE SEQUENCE [LARGE SCALE GENOMIC DNA]</scope>
    <source>
        <strain evidence="2 3">SIR-1</strain>
    </source>
</reference>
<dbReference type="RefSeq" id="WP_006973644.1">
    <property type="nucleotide sequence ID" value="NZ_ABCS01000050.1"/>
</dbReference>
<keyword evidence="1" id="KW-0732">Signal</keyword>
<proteinExistence type="predicted"/>
<dbReference type="STRING" id="391625.PPSIR1_26683"/>
<dbReference type="OrthoDB" id="9833311at2"/>
<evidence type="ECO:0008006" key="4">
    <source>
        <dbReference type="Google" id="ProtNLM"/>
    </source>
</evidence>
<evidence type="ECO:0000256" key="1">
    <source>
        <dbReference type="SAM" id="SignalP"/>
    </source>
</evidence>
<gene>
    <name evidence="2" type="ORF">PPSIR1_26683</name>
</gene>
<dbReference type="PROSITE" id="PS51257">
    <property type="entry name" value="PROKAR_LIPOPROTEIN"/>
    <property type="match status" value="1"/>
</dbReference>